<dbReference type="Pfam" id="PF00119">
    <property type="entry name" value="ATP-synt_A"/>
    <property type="match status" value="1"/>
</dbReference>
<comment type="similarity">
    <text evidence="2 11 12">Belongs to the ATPase A chain family.</text>
</comment>
<keyword evidence="9 11" id="KW-0472">Membrane</keyword>
<keyword evidence="14" id="KW-1185">Reference proteome</keyword>
<dbReference type="InterPro" id="IPR035908">
    <property type="entry name" value="F0_ATP_A_sf"/>
</dbReference>
<evidence type="ECO:0000256" key="5">
    <source>
        <dbReference type="ARBA" id="ARBA00022692"/>
    </source>
</evidence>
<accession>A0A8J3YSC1</accession>
<dbReference type="PANTHER" id="PTHR11410:SF0">
    <property type="entry name" value="ATP SYNTHASE SUBUNIT A"/>
    <property type="match status" value="1"/>
</dbReference>
<dbReference type="AlphaFoldDB" id="A0A8J3YSC1"/>
<feature type="transmembrane region" description="Helical" evidence="11">
    <location>
        <begin position="120"/>
        <end position="139"/>
    </location>
</feature>
<keyword evidence="4 11" id="KW-0138">CF(0)</keyword>
<dbReference type="Proteomes" id="UP000619260">
    <property type="component" value="Unassembled WGS sequence"/>
</dbReference>
<evidence type="ECO:0000256" key="4">
    <source>
        <dbReference type="ARBA" id="ARBA00022547"/>
    </source>
</evidence>
<evidence type="ECO:0000256" key="7">
    <source>
        <dbReference type="ARBA" id="ARBA00022989"/>
    </source>
</evidence>
<feature type="transmembrane region" description="Helical" evidence="11">
    <location>
        <begin position="185"/>
        <end position="207"/>
    </location>
</feature>
<name>A0A8J3YSC1_9ACTN</name>
<keyword evidence="7 11" id="KW-1133">Transmembrane helix</keyword>
<evidence type="ECO:0000256" key="11">
    <source>
        <dbReference type="HAMAP-Rule" id="MF_01393"/>
    </source>
</evidence>
<comment type="caution">
    <text evidence="13">The sequence shown here is derived from an EMBL/GenBank/DDBJ whole genome shotgun (WGS) entry which is preliminary data.</text>
</comment>
<dbReference type="InterPro" id="IPR023011">
    <property type="entry name" value="ATP_synth_F0_asu_AS"/>
</dbReference>
<evidence type="ECO:0000313" key="13">
    <source>
        <dbReference type="EMBL" id="GIJ48848.1"/>
    </source>
</evidence>
<dbReference type="PROSITE" id="PS00449">
    <property type="entry name" value="ATPASE_A"/>
    <property type="match status" value="1"/>
</dbReference>
<evidence type="ECO:0000256" key="10">
    <source>
        <dbReference type="ARBA" id="ARBA00023310"/>
    </source>
</evidence>
<evidence type="ECO:0000256" key="9">
    <source>
        <dbReference type="ARBA" id="ARBA00023136"/>
    </source>
</evidence>
<feature type="transmembrane region" description="Helical" evidence="11">
    <location>
        <begin position="89"/>
        <end position="108"/>
    </location>
</feature>
<feature type="transmembrane region" description="Helical" evidence="11">
    <location>
        <begin position="29"/>
        <end position="52"/>
    </location>
</feature>
<dbReference type="PANTHER" id="PTHR11410">
    <property type="entry name" value="ATP SYNTHASE SUBUNIT A"/>
    <property type="match status" value="1"/>
</dbReference>
<dbReference type="InterPro" id="IPR045083">
    <property type="entry name" value="ATP_synth_F0_asu_bact/mt"/>
</dbReference>
<evidence type="ECO:0000256" key="8">
    <source>
        <dbReference type="ARBA" id="ARBA00023065"/>
    </source>
</evidence>
<dbReference type="GO" id="GO:0005886">
    <property type="term" value="C:plasma membrane"/>
    <property type="evidence" value="ECO:0007669"/>
    <property type="project" value="UniProtKB-SubCell"/>
</dbReference>
<evidence type="ECO:0000256" key="6">
    <source>
        <dbReference type="ARBA" id="ARBA00022781"/>
    </source>
</evidence>
<dbReference type="EMBL" id="BOPF01000023">
    <property type="protein sequence ID" value="GIJ48848.1"/>
    <property type="molecule type" value="Genomic_DNA"/>
</dbReference>
<evidence type="ECO:0000256" key="3">
    <source>
        <dbReference type="ARBA" id="ARBA00022448"/>
    </source>
</evidence>
<organism evidence="13 14">
    <name type="scientific">Virgisporangium aliadipatigenens</name>
    <dbReference type="NCBI Taxonomy" id="741659"/>
    <lineage>
        <taxon>Bacteria</taxon>
        <taxon>Bacillati</taxon>
        <taxon>Actinomycetota</taxon>
        <taxon>Actinomycetes</taxon>
        <taxon>Micromonosporales</taxon>
        <taxon>Micromonosporaceae</taxon>
        <taxon>Virgisporangium</taxon>
    </lineage>
</organism>
<keyword evidence="3 11" id="KW-0813">Transport</keyword>
<dbReference type="SUPFAM" id="SSF81336">
    <property type="entry name" value="F1F0 ATP synthase subunit A"/>
    <property type="match status" value="1"/>
</dbReference>
<dbReference type="HAMAP" id="MF_01393">
    <property type="entry name" value="ATP_synth_a_bact"/>
    <property type="match status" value="1"/>
</dbReference>
<gene>
    <name evidence="11 13" type="primary">atpB</name>
    <name evidence="13" type="ORF">Val02_57340</name>
</gene>
<evidence type="ECO:0000256" key="12">
    <source>
        <dbReference type="RuleBase" id="RU000483"/>
    </source>
</evidence>
<dbReference type="NCBIfam" id="TIGR01131">
    <property type="entry name" value="ATP_synt_6_or_A"/>
    <property type="match status" value="1"/>
</dbReference>
<dbReference type="InterPro" id="IPR000568">
    <property type="entry name" value="ATP_synth_F0_asu"/>
</dbReference>
<comment type="function">
    <text evidence="11 12">Key component of the proton channel; it plays a direct role in the translocation of protons across the membrane.</text>
</comment>
<feature type="transmembrane region" description="Helical" evidence="11">
    <location>
        <begin position="219"/>
        <end position="244"/>
    </location>
</feature>
<dbReference type="CDD" id="cd00310">
    <property type="entry name" value="ATP-synt_Fo_a_6"/>
    <property type="match status" value="1"/>
</dbReference>
<keyword evidence="6 11" id="KW-0375">Hydrogen ion transport</keyword>
<keyword evidence="11" id="KW-1003">Cell membrane</keyword>
<dbReference type="Gene3D" id="1.20.120.220">
    <property type="entry name" value="ATP synthase, F0 complex, subunit A"/>
    <property type="match status" value="1"/>
</dbReference>
<dbReference type="RefSeq" id="WP_203902328.1">
    <property type="nucleotide sequence ID" value="NZ_BOPF01000023.1"/>
</dbReference>
<evidence type="ECO:0000256" key="2">
    <source>
        <dbReference type="ARBA" id="ARBA00006810"/>
    </source>
</evidence>
<proteinExistence type="inferred from homology"/>
<comment type="subcellular location">
    <subcellularLocation>
        <location evidence="11 12">Cell membrane</location>
        <topology evidence="11 12">Multi-pass membrane protein</topology>
    </subcellularLocation>
    <subcellularLocation>
        <location evidence="1">Membrane</location>
        <topology evidence="1">Multi-pass membrane protein</topology>
    </subcellularLocation>
</comment>
<protein>
    <recommendedName>
        <fullName evidence="11 12">ATP synthase subunit a</fullName>
    </recommendedName>
    <alternativeName>
        <fullName evidence="11">ATP synthase F0 sector subunit a</fullName>
    </alternativeName>
    <alternativeName>
        <fullName evidence="11">F-ATPase subunit 6</fullName>
    </alternativeName>
</protein>
<evidence type="ECO:0000313" key="14">
    <source>
        <dbReference type="Proteomes" id="UP000619260"/>
    </source>
</evidence>
<dbReference type="GO" id="GO:0045259">
    <property type="term" value="C:proton-transporting ATP synthase complex"/>
    <property type="evidence" value="ECO:0007669"/>
    <property type="project" value="UniProtKB-KW"/>
</dbReference>
<sequence length="259" mass="28658">MVRGLAAEVPWPPSVDDFFLPPIAGPDNWFTKFTLFVWVAVAITIIFFLVAYRNPKLVPTKSQWIAESAYGFVRDGIAKDIIGAEGIKFAPYLASLFLFIAFNNLWGIIPGVQLSPNTHIAFPAFLAIISYVLFIWVGVKRFGFAKYIKNQLIPPGAPAWLLPLVIPLEFASTFLFRPLTLALRLFANMFAGHVILLVFTLGGFVLLGSDNFALAGISIVSWAIAIVMTIFELLVALLQAYVFVLLTSVYVQTSIAEEH</sequence>
<evidence type="ECO:0000256" key="1">
    <source>
        <dbReference type="ARBA" id="ARBA00004141"/>
    </source>
</evidence>
<keyword evidence="5 11" id="KW-0812">Transmembrane</keyword>
<keyword evidence="10 11" id="KW-0066">ATP synthesis</keyword>
<reference evidence="13" key="1">
    <citation type="submission" date="2021-01" db="EMBL/GenBank/DDBJ databases">
        <title>Whole genome shotgun sequence of Virgisporangium aliadipatigenens NBRC 105644.</title>
        <authorList>
            <person name="Komaki H."/>
            <person name="Tamura T."/>
        </authorList>
    </citation>
    <scope>NUCLEOTIDE SEQUENCE</scope>
    <source>
        <strain evidence="13">NBRC 105644</strain>
    </source>
</reference>
<keyword evidence="8 11" id="KW-0406">Ion transport</keyword>
<dbReference type="GO" id="GO:0046933">
    <property type="term" value="F:proton-transporting ATP synthase activity, rotational mechanism"/>
    <property type="evidence" value="ECO:0007669"/>
    <property type="project" value="UniProtKB-UniRule"/>
</dbReference>
<dbReference type="PRINTS" id="PR00123">
    <property type="entry name" value="ATPASEA"/>
</dbReference>